<organism evidence="1 2">
    <name type="scientific">Proteus phage VB_PmiS-Isfahan</name>
    <dbReference type="NCBI Taxonomy" id="1969841"/>
    <lineage>
        <taxon>Viruses</taxon>
        <taxon>Duplodnaviria</taxon>
        <taxon>Heunggongvirae</taxon>
        <taxon>Uroviricota</taxon>
        <taxon>Caudoviricetes</taxon>
        <taxon>Gorganvirus</taxon>
        <taxon>Gorganvirus isfahan</taxon>
    </lineage>
</organism>
<evidence type="ECO:0000313" key="1">
    <source>
        <dbReference type="EMBL" id="AQZ54623.1"/>
    </source>
</evidence>
<proteinExistence type="predicted"/>
<dbReference type="KEGG" id="vg:40076465"/>
<dbReference type="OrthoDB" id="41101at10239"/>
<dbReference type="EMBL" id="KY742649">
    <property type="protein sequence ID" value="AQZ54623.1"/>
    <property type="molecule type" value="Genomic_DNA"/>
</dbReference>
<accession>A0A1U9ZA85</accession>
<dbReference type="GeneID" id="40076465"/>
<dbReference type="Proteomes" id="UP000221468">
    <property type="component" value="Segment"/>
</dbReference>
<dbReference type="RefSeq" id="YP_009600659.1">
    <property type="nucleotide sequence ID" value="NC_041925.1"/>
</dbReference>
<sequence>MNVELAIEKILALLKVDNINSQDKERALKSISETCLPTQLTKIYLEHIYEGG</sequence>
<evidence type="ECO:0000313" key="2">
    <source>
        <dbReference type="Proteomes" id="UP000221468"/>
    </source>
</evidence>
<name>A0A1U9ZA85_9CAUD</name>
<keyword evidence="2" id="KW-1185">Reference proteome</keyword>
<reference evidence="1 2" key="1">
    <citation type="journal article" date="2019" name="Genomics">
        <title>Genomic analyses of a novel bacteriophage (VB_PmiS-Isfahan) within Siphoviridae family infecting Proteus mirabilis.</title>
        <authorList>
            <person name="Yazdi M."/>
            <person name="Bouzari M."/>
            <person name="Ghaemi E.A."/>
        </authorList>
    </citation>
    <scope>NUCLEOTIDE SEQUENCE [LARGE SCALE GENOMIC DNA]</scope>
</reference>
<protein>
    <submittedName>
        <fullName evidence="1">Uncharacterized protein</fullName>
    </submittedName>
</protein>